<dbReference type="InterPro" id="IPR017850">
    <property type="entry name" value="Alkaline_phosphatase_core_sf"/>
</dbReference>
<evidence type="ECO:0000313" key="1">
    <source>
        <dbReference type="EMBL" id="STV59673.1"/>
    </source>
</evidence>
<name>A0A378C2M2_KLEPN</name>
<dbReference type="Gene3D" id="3.40.720.10">
    <property type="entry name" value="Alkaline Phosphatase, subunit A"/>
    <property type="match status" value="1"/>
</dbReference>
<organism evidence="1 2">
    <name type="scientific">Klebsiella pneumoniae</name>
    <dbReference type="NCBI Taxonomy" id="573"/>
    <lineage>
        <taxon>Bacteria</taxon>
        <taxon>Pseudomonadati</taxon>
        <taxon>Pseudomonadota</taxon>
        <taxon>Gammaproteobacteria</taxon>
        <taxon>Enterobacterales</taxon>
        <taxon>Enterobacteriaceae</taxon>
        <taxon>Klebsiella/Raoultella group</taxon>
        <taxon>Klebsiella</taxon>
        <taxon>Klebsiella pneumoniae complex</taxon>
    </lineage>
</organism>
<sequence>MPLVIHWPGTPAQEIATLTDNKDVMTTLMQRLLHVSTPANEYSQGEDLFSAARRRNWVTAANGDTLAITTPTITVVLNHNGTYTTWSRDGGEN</sequence>
<dbReference type="SUPFAM" id="SSF53649">
    <property type="entry name" value="Alkaline phosphatase-like"/>
    <property type="match status" value="1"/>
</dbReference>
<proteinExistence type="predicted"/>
<evidence type="ECO:0000313" key="2">
    <source>
        <dbReference type="Proteomes" id="UP000254387"/>
    </source>
</evidence>
<dbReference type="Proteomes" id="UP000254387">
    <property type="component" value="Unassembled WGS sequence"/>
</dbReference>
<accession>A0A378C2M2</accession>
<gene>
    <name evidence="1" type="primary">yejM_1</name>
    <name evidence="1" type="ORF">NCTC5053_06259</name>
</gene>
<reference evidence="1 2" key="1">
    <citation type="submission" date="2018-06" db="EMBL/GenBank/DDBJ databases">
        <authorList>
            <consortium name="Pathogen Informatics"/>
            <person name="Doyle S."/>
        </authorList>
    </citation>
    <scope>NUCLEOTIDE SEQUENCE [LARGE SCALE GENOMIC DNA]</scope>
    <source>
        <strain evidence="1 2">NCTC5053</strain>
    </source>
</reference>
<dbReference type="EMBL" id="UGMN01000004">
    <property type="protein sequence ID" value="STV59673.1"/>
    <property type="molecule type" value="Genomic_DNA"/>
</dbReference>
<protein>
    <submittedName>
        <fullName evidence="1">Putative phopshatase/sulfatase</fullName>
    </submittedName>
</protein>
<dbReference type="AlphaFoldDB" id="A0A378C2M2"/>